<accession>A0A7I7XQF1</accession>
<evidence type="ECO:0000256" key="10">
    <source>
        <dbReference type="SAM" id="Phobius"/>
    </source>
</evidence>
<reference evidence="12" key="1">
    <citation type="journal article" date="2019" name="Emerg. Microbes Infect.">
        <title>Comprehensive subspecies identification of 175 nontuberculous mycobacteria species based on 7547 genomic profiles.</title>
        <authorList>
            <person name="Matsumoto Y."/>
            <person name="Kinjo T."/>
            <person name="Motooka D."/>
            <person name="Nabeya D."/>
            <person name="Jung N."/>
            <person name="Uechi K."/>
            <person name="Horii T."/>
            <person name="Iida T."/>
            <person name="Fujita J."/>
            <person name="Nakamura S."/>
        </authorList>
    </citation>
    <scope>NUCLEOTIDE SEQUENCE [LARGE SCALE GENOMIC DNA]</scope>
    <source>
        <strain evidence="12">JCM 13671</strain>
    </source>
</reference>
<dbReference type="EMBL" id="AP022612">
    <property type="protein sequence ID" value="BBZ31477.1"/>
    <property type="molecule type" value="Genomic_DNA"/>
</dbReference>
<evidence type="ECO:0000256" key="6">
    <source>
        <dbReference type="ARBA" id="ARBA00022692"/>
    </source>
</evidence>
<evidence type="ECO:0000256" key="1">
    <source>
        <dbReference type="ARBA" id="ARBA00004651"/>
    </source>
</evidence>
<feature type="domain" description="Citrate transporter-like" evidence="11">
    <location>
        <begin position="24"/>
        <end position="352"/>
    </location>
</feature>
<gene>
    <name evidence="12" type="primary">arsB2</name>
    <name evidence="12" type="ORF">MCNF_00820</name>
</gene>
<keyword evidence="8 10" id="KW-1133">Transmembrane helix</keyword>
<comment type="subcellular location">
    <subcellularLocation>
        <location evidence="1">Cell membrane</location>
        <topology evidence="1">Multi-pass membrane protein</topology>
    </subcellularLocation>
</comment>
<keyword evidence="13" id="KW-1185">Reference proteome</keyword>
<dbReference type="Proteomes" id="UP000466931">
    <property type="component" value="Chromosome"/>
</dbReference>
<dbReference type="PANTHER" id="PTHR43302:SF5">
    <property type="entry name" value="TRANSPORTER ARSB-RELATED"/>
    <property type="match status" value="1"/>
</dbReference>
<evidence type="ECO:0000256" key="5">
    <source>
        <dbReference type="ARBA" id="ARBA00022475"/>
    </source>
</evidence>
<dbReference type="InterPro" id="IPR000802">
    <property type="entry name" value="Arsenical_pump_ArsB"/>
</dbReference>
<feature type="transmembrane region" description="Helical" evidence="10">
    <location>
        <begin position="311"/>
        <end position="331"/>
    </location>
</feature>
<feature type="transmembrane region" description="Helical" evidence="10">
    <location>
        <begin position="221"/>
        <end position="242"/>
    </location>
</feature>
<comment type="similarity">
    <text evidence="3">Belongs to the CitM (TC 2.A.11) transporter family.</text>
</comment>
<dbReference type="GO" id="GO:0046685">
    <property type="term" value="P:response to arsenic-containing substance"/>
    <property type="evidence" value="ECO:0007669"/>
    <property type="project" value="UniProtKB-KW"/>
</dbReference>
<feature type="transmembrane region" description="Helical" evidence="10">
    <location>
        <begin position="153"/>
        <end position="175"/>
    </location>
</feature>
<dbReference type="PRINTS" id="PR00758">
    <property type="entry name" value="ARSENICPUMP"/>
</dbReference>
<evidence type="ECO:0000256" key="2">
    <source>
        <dbReference type="ARBA" id="ARBA00006433"/>
    </source>
</evidence>
<feature type="transmembrane region" description="Helical" evidence="10">
    <location>
        <begin position="31"/>
        <end position="52"/>
    </location>
</feature>
<dbReference type="GO" id="GO:0015105">
    <property type="term" value="F:arsenite transmembrane transporter activity"/>
    <property type="evidence" value="ECO:0007669"/>
    <property type="project" value="InterPro"/>
</dbReference>
<name>A0A7I7XQF1_9MYCO</name>
<reference evidence="12" key="2">
    <citation type="submission" date="2020-02" db="EMBL/GenBank/DDBJ databases">
        <authorList>
            <person name="Matsumoto Y."/>
            <person name="Motooka D."/>
            <person name="Nakamura S."/>
        </authorList>
    </citation>
    <scope>NUCLEOTIDE SEQUENCE</scope>
    <source>
        <strain evidence="12">JCM 13671</strain>
    </source>
</reference>
<feature type="transmembrane region" description="Helical" evidence="10">
    <location>
        <begin position="59"/>
        <end position="75"/>
    </location>
</feature>
<dbReference type="AlphaFoldDB" id="A0A7I7XQF1"/>
<dbReference type="InterPro" id="IPR004680">
    <property type="entry name" value="Cit_transptr-like_dom"/>
</dbReference>
<feature type="transmembrane region" description="Helical" evidence="10">
    <location>
        <begin position="104"/>
        <end position="132"/>
    </location>
</feature>
<proteinExistence type="inferred from homology"/>
<keyword evidence="6 10" id="KW-0812">Transmembrane</keyword>
<evidence type="ECO:0000259" key="11">
    <source>
        <dbReference type="Pfam" id="PF03600"/>
    </source>
</evidence>
<dbReference type="Pfam" id="PF03600">
    <property type="entry name" value="CitMHS"/>
    <property type="match status" value="1"/>
</dbReference>
<feature type="transmembrane region" description="Helical" evidence="10">
    <location>
        <begin position="276"/>
        <end position="296"/>
    </location>
</feature>
<keyword evidence="5" id="KW-1003">Cell membrane</keyword>
<feature type="transmembrane region" description="Helical" evidence="10">
    <location>
        <begin position="338"/>
        <end position="358"/>
    </location>
</feature>
<evidence type="ECO:0000313" key="12">
    <source>
        <dbReference type="EMBL" id="BBZ31477.1"/>
    </source>
</evidence>
<feature type="transmembrane region" description="Helical" evidence="10">
    <location>
        <begin position="392"/>
        <end position="413"/>
    </location>
</feature>
<keyword evidence="7" id="KW-0059">Arsenical resistance</keyword>
<evidence type="ECO:0000256" key="3">
    <source>
        <dbReference type="ARBA" id="ARBA00009843"/>
    </source>
</evidence>
<evidence type="ECO:0000256" key="4">
    <source>
        <dbReference type="ARBA" id="ARBA00022448"/>
    </source>
</evidence>
<comment type="similarity">
    <text evidence="2">Belongs to the ArsB family.</text>
</comment>
<protein>
    <submittedName>
        <fullName evidence="12">Arsenic transporter</fullName>
    </submittedName>
</protein>
<sequence>MELTFTLILSFALLALVLIFAIARPEGWPEAAVAVPAASVLVLVGALTLDAAAAEVRRLFPVVAFLAAVLLLAKLCDDEGLFRAFGAMMARASAGRPATLLGQVFVLASATTAVLSLDATIVLLTPVVLVTARTLDAPVRPHAYATAHLSNTASLLLPVSNLTNLLAFSAVAAAGLSFTDFTLLMAGPWLVAIAAEYVVFRRFFARELVPVPVVAPADVPHLPKFVLAVLGLTLAGFAATSLIGLDPVWAALAGAAVLTVRSLARRRSTVAGLVRSVHVPFLVFVLALGIVVQAVMDNGLATWLGRLIPDGTSLLALLGIAAAAAVLANLVNNLPAVLVLLPLVTASGPAAILALLIGVNIGPNLTYVGSLANLLWRRVLQSREVPTSAREFSALGVVTVPVTLVLAVVALWFGTRVLGI</sequence>
<dbReference type="GO" id="GO:0005886">
    <property type="term" value="C:plasma membrane"/>
    <property type="evidence" value="ECO:0007669"/>
    <property type="project" value="UniProtKB-SubCell"/>
</dbReference>
<dbReference type="PANTHER" id="PTHR43302">
    <property type="entry name" value="TRANSPORTER ARSB-RELATED"/>
    <property type="match status" value="1"/>
</dbReference>
<organism evidence="12 13">
    <name type="scientific">Mycolicibacterium confluentis</name>
    <dbReference type="NCBI Taxonomy" id="28047"/>
    <lineage>
        <taxon>Bacteria</taxon>
        <taxon>Bacillati</taxon>
        <taxon>Actinomycetota</taxon>
        <taxon>Actinomycetes</taxon>
        <taxon>Mycobacteriales</taxon>
        <taxon>Mycobacteriaceae</taxon>
        <taxon>Mycolicibacterium</taxon>
    </lineage>
</organism>
<evidence type="ECO:0000256" key="8">
    <source>
        <dbReference type="ARBA" id="ARBA00022989"/>
    </source>
</evidence>
<evidence type="ECO:0000256" key="9">
    <source>
        <dbReference type="ARBA" id="ARBA00023136"/>
    </source>
</evidence>
<evidence type="ECO:0000256" key="7">
    <source>
        <dbReference type="ARBA" id="ARBA00022849"/>
    </source>
</evidence>
<evidence type="ECO:0000313" key="13">
    <source>
        <dbReference type="Proteomes" id="UP000466931"/>
    </source>
</evidence>
<feature type="transmembrane region" description="Helical" evidence="10">
    <location>
        <begin position="248"/>
        <end position="264"/>
    </location>
</feature>
<keyword evidence="9 10" id="KW-0472">Membrane</keyword>
<feature type="transmembrane region" description="Helical" evidence="10">
    <location>
        <begin position="181"/>
        <end position="200"/>
    </location>
</feature>
<keyword evidence="4" id="KW-0813">Transport</keyword>